<dbReference type="PANTHER" id="PTHR19861:SF0">
    <property type="entry name" value="WD REPEAT-CONTAINING PROTEIN 82"/>
    <property type="match status" value="1"/>
</dbReference>
<evidence type="ECO:0000256" key="2">
    <source>
        <dbReference type="ARBA" id="ARBA00005616"/>
    </source>
</evidence>
<dbReference type="InterPro" id="IPR001680">
    <property type="entry name" value="WD40_rpt"/>
</dbReference>
<evidence type="ECO:0000313" key="9">
    <source>
        <dbReference type="Proteomes" id="UP001174691"/>
    </source>
</evidence>
<accession>A0AA38R9K7</accession>
<keyword evidence="5" id="KW-0539">Nucleus</keyword>
<dbReference type="AlphaFoldDB" id="A0AA38R9K7"/>
<proteinExistence type="inferred from homology"/>
<evidence type="ECO:0000256" key="5">
    <source>
        <dbReference type="ARBA" id="ARBA00023242"/>
    </source>
</evidence>
<organism evidence="8 9">
    <name type="scientific">Coniochaeta hoffmannii</name>
    <dbReference type="NCBI Taxonomy" id="91930"/>
    <lineage>
        <taxon>Eukaryota</taxon>
        <taxon>Fungi</taxon>
        <taxon>Dikarya</taxon>
        <taxon>Ascomycota</taxon>
        <taxon>Pezizomycotina</taxon>
        <taxon>Sordariomycetes</taxon>
        <taxon>Sordariomycetidae</taxon>
        <taxon>Coniochaetales</taxon>
        <taxon>Coniochaetaceae</taxon>
        <taxon>Coniochaeta</taxon>
    </lineage>
</organism>
<reference evidence="8" key="1">
    <citation type="submission" date="2022-07" db="EMBL/GenBank/DDBJ databases">
        <title>Fungi with potential for degradation of polypropylene.</title>
        <authorList>
            <person name="Gostincar C."/>
        </authorList>
    </citation>
    <scope>NUCLEOTIDE SEQUENCE</scope>
    <source>
        <strain evidence="8">EXF-13287</strain>
    </source>
</reference>
<gene>
    <name evidence="8" type="ORF">NKR19_g9626</name>
</gene>
<evidence type="ECO:0000256" key="3">
    <source>
        <dbReference type="ARBA" id="ARBA00022574"/>
    </source>
</evidence>
<feature type="region of interest" description="Disordered" evidence="7">
    <location>
        <begin position="1"/>
        <end position="39"/>
    </location>
</feature>
<evidence type="ECO:0000256" key="4">
    <source>
        <dbReference type="ARBA" id="ARBA00022737"/>
    </source>
</evidence>
<comment type="subcellular location">
    <subcellularLocation>
        <location evidence="1">Nucleus</location>
    </subcellularLocation>
</comment>
<dbReference type="InterPro" id="IPR036322">
    <property type="entry name" value="WD40_repeat_dom_sf"/>
</dbReference>
<dbReference type="GO" id="GO:0003682">
    <property type="term" value="F:chromatin binding"/>
    <property type="evidence" value="ECO:0007669"/>
    <property type="project" value="TreeGrafter"/>
</dbReference>
<keyword evidence="3 6" id="KW-0853">WD repeat</keyword>
<dbReference type="PANTHER" id="PTHR19861">
    <property type="entry name" value="WD40 REPEAT PROTEIN SWD2"/>
    <property type="match status" value="1"/>
</dbReference>
<dbReference type="GO" id="GO:0048188">
    <property type="term" value="C:Set1C/COMPASS complex"/>
    <property type="evidence" value="ECO:0007669"/>
    <property type="project" value="TreeGrafter"/>
</dbReference>
<dbReference type="GO" id="GO:0016070">
    <property type="term" value="P:RNA metabolic process"/>
    <property type="evidence" value="ECO:0007669"/>
    <property type="project" value="UniProtKB-ARBA"/>
</dbReference>
<dbReference type="PROSITE" id="PS50294">
    <property type="entry name" value="WD_REPEATS_REGION"/>
    <property type="match status" value="1"/>
</dbReference>
<evidence type="ECO:0000256" key="6">
    <source>
        <dbReference type="PROSITE-ProRule" id="PRU00221"/>
    </source>
</evidence>
<sequence>MASTPMDMDDSVSTPPAPPPPPATTLNIQRTLGSNVPPSTKVSDVIGNFRPMKLFRRDDVKDTKSKPSVLSIDFDDPGELCITSESDETLMIYNVKEGRYDKKLLSKKYGVKLAKFTHASSSILYASTKVNDAIRYLSTHTTSFIRYFEGHTASVTSLALHPGEDPFISCARDDTVLLWDPKVRNWVGKLHLTTPFLSAWDPSGKVFGIASPWSFTILLYDYRNYTKGPISEFDLVEKMPSPRAADNLATGWTSLAFSNDGKHILLGTRGSAHYLFDSFTGDLKAILRKAEGGTRRAAAGESQGGDSARLESSGDCCFAPDGRYVLSGSKKDVLVWDTLSPPAGEDKVLDPAHVLEEKREAAVLAFNPRFNMFASADQELMFWLPDPHA</sequence>
<dbReference type="InterPro" id="IPR037867">
    <property type="entry name" value="Swd2/WDR82"/>
</dbReference>
<dbReference type="Gene3D" id="2.130.10.10">
    <property type="entry name" value="YVTN repeat-like/Quinoprotein amine dehydrogenase"/>
    <property type="match status" value="2"/>
</dbReference>
<evidence type="ECO:0000313" key="8">
    <source>
        <dbReference type="EMBL" id="KAJ9131134.1"/>
    </source>
</evidence>
<dbReference type="Proteomes" id="UP001174691">
    <property type="component" value="Unassembled WGS sequence"/>
</dbReference>
<evidence type="ECO:0000256" key="1">
    <source>
        <dbReference type="ARBA" id="ARBA00004123"/>
    </source>
</evidence>
<dbReference type="PROSITE" id="PS50082">
    <property type="entry name" value="WD_REPEATS_2"/>
    <property type="match status" value="1"/>
</dbReference>
<comment type="caution">
    <text evidence="8">The sequence shown here is derived from an EMBL/GenBank/DDBJ whole genome shotgun (WGS) entry which is preliminary data.</text>
</comment>
<name>A0AA38R9K7_9PEZI</name>
<dbReference type="SUPFAM" id="SSF50978">
    <property type="entry name" value="WD40 repeat-like"/>
    <property type="match status" value="1"/>
</dbReference>
<comment type="similarity">
    <text evidence="2">Belongs to the WD repeat SWD2 family.</text>
</comment>
<feature type="repeat" description="WD" evidence="6">
    <location>
        <begin position="148"/>
        <end position="180"/>
    </location>
</feature>
<protein>
    <submittedName>
        <fullName evidence="8">WD40 repeat-like protein</fullName>
    </submittedName>
</protein>
<keyword evidence="9" id="KW-1185">Reference proteome</keyword>
<dbReference type="Pfam" id="PF00400">
    <property type="entry name" value="WD40"/>
    <property type="match status" value="2"/>
</dbReference>
<dbReference type="EMBL" id="JANBVN010000244">
    <property type="protein sequence ID" value="KAJ9131134.1"/>
    <property type="molecule type" value="Genomic_DNA"/>
</dbReference>
<keyword evidence="4" id="KW-0677">Repeat</keyword>
<dbReference type="SMART" id="SM00320">
    <property type="entry name" value="WD40"/>
    <property type="match status" value="3"/>
</dbReference>
<evidence type="ECO:0000256" key="7">
    <source>
        <dbReference type="SAM" id="MobiDB-lite"/>
    </source>
</evidence>
<dbReference type="InterPro" id="IPR015943">
    <property type="entry name" value="WD40/YVTN_repeat-like_dom_sf"/>
</dbReference>
<feature type="compositionally biased region" description="Polar residues" evidence="7">
    <location>
        <begin position="26"/>
        <end position="39"/>
    </location>
</feature>